<dbReference type="InterPro" id="IPR006680">
    <property type="entry name" value="Amidohydro-rel"/>
</dbReference>
<dbReference type="RefSeq" id="WP_178013286.1">
    <property type="nucleotide sequence ID" value="NZ_CP058316.1"/>
</dbReference>
<dbReference type="PANTHER" id="PTHR11113:SF14">
    <property type="entry name" value="N-ACETYLGLUCOSAMINE-6-PHOSPHATE DEACETYLASE"/>
    <property type="match status" value="1"/>
</dbReference>
<dbReference type="EC" id="3.5.1.25" evidence="10"/>
<evidence type="ECO:0000256" key="4">
    <source>
        <dbReference type="ARBA" id="ARBA00023277"/>
    </source>
</evidence>
<sequence length="384" mass="39376">MDDLTRLIHSARLVDEGVEAARAWLLVERGRVAERGVGETWRDAATRADEIVDAEDVAGPGAVLTPGFIDIHGHGGGGAAHDDGIEAIRAARELHRAHGTTRSIISLVTAGIDDLADRVARIADLVETDAAVLGSHLEGPFLDPGHHGAHDPGLLIEPTPAAVERLLEAGRGTVRQITIAPELPGALAAIERVAGAGAAAAVGHTDADADIARRAFDAGATILTHAFNAMRGLHHRAPGPIGAATGDERVTLEVIADGVHLDPEIVRIAFAAAPGRIALVTDAMAAAGSADGAYLLGALEVRVDDGVARLADGTIAGSTLTQDAALRTAVASGIALTDAVVALTTTPARAIGRHDLGTLAVGSPADAVLLDRELRVHRVWTGRV</sequence>
<evidence type="ECO:0000256" key="1">
    <source>
        <dbReference type="ARBA" id="ARBA00010716"/>
    </source>
</evidence>
<dbReference type="Pfam" id="PF01979">
    <property type="entry name" value="Amidohydro_1"/>
    <property type="match status" value="1"/>
</dbReference>
<evidence type="ECO:0000256" key="8">
    <source>
        <dbReference type="PIRSR" id="PIRSR038994-3"/>
    </source>
</evidence>
<dbReference type="GO" id="GO:0046872">
    <property type="term" value="F:metal ion binding"/>
    <property type="evidence" value="ECO:0007669"/>
    <property type="project" value="UniProtKB-KW"/>
</dbReference>
<keyword evidence="2 8" id="KW-0479">Metal-binding</keyword>
<dbReference type="NCBIfam" id="TIGR00221">
    <property type="entry name" value="nagA"/>
    <property type="match status" value="1"/>
</dbReference>
<feature type="domain" description="Amidohydrolase-related" evidence="9">
    <location>
        <begin position="63"/>
        <end position="371"/>
    </location>
</feature>
<proteinExistence type="inferred from homology"/>
<feature type="binding site" evidence="8">
    <location>
        <position position="204"/>
    </location>
    <ligand>
        <name>Zn(2+)</name>
        <dbReference type="ChEBI" id="CHEBI:29105"/>
    </ligand>
</feature>
<evidence type="ECO:0000256" key="7">
    <source>
        <dbReference type="PIRSR" id="PIRSR038994-2"/>
    </source>
</evidence>
<dbReference type="Gene3D" id="2.30.40.10">
    <property type="entry name" value="Urease, subunit C, domain 1"/>
    <property type="match status" value="1"/>
</dbReference>
<evidence type="ECO:0000256" key="6">
    <source>
        <dbReference type="PIRSR" id="PIRSR038994-1"/>
    </source>
</evidence>
<feature type="binding site" evidence="7">
    <location>
        <position position="260"/>
    </location>
    <ligand>
        <name>substrate</name>
    </ligand>
</feature>
<evidence type="ECO:0000259" key="9">
    <source>
        <dbReference type="Pfam" id="PF01979"/>
    </source>
</evidence>
<dbReference type="InterPro" id="IPR003764">
    <property type="entry name" value="GlcNAc_6-P_deAcase"/>
</dbReference>
<evidence type="ECO:0000313" key="10">
    <source>
        <dbReference type="EMBL" id="QLD12488.1"/>
    </source>
</evidence>
<name>A0A7D5EZL8_9MICO</name>
<keyword evidence="4 5" id="KW-0119">Carbohydrate metabolism</keyword>
<feature type="binding site" evidence="7">
    <location>
        <begin position="228"/>
        <end position="229"/>
    </location>
    <ligand>
        <name>substrate</name>
    </ligand>
</feature>
<organism evidence="10 11">
    <name type="scientific">Microbacterium oleivorans</name>
    <dbReference type="NCBI Taxonomy" id="273677"/>
    <lineage>
        <taxon>Bacteria</taxon>
        <taxon>Bacillati</taxon>
        <taxon>Actinomycetota</taxon>
        <taxon>Actinomycetes</taxon>
        <taxon>Micrococcales</taxon>
        <taxon>Microbacteriaceae</taxon>
        <taxon>Microbacterium</taxon>
    </lineage>
</organism>
<gene>
    <name evidence="10" type="primary">nagA</name>
    <name evidence="10" type="ORF">HW566_12345</name>
</gene>
<evidence type="ECO:0000256" key="5">
    <source>
        <dbReference type="PIRNR" id="PIRNR038994"/>
    </source>
</evidence>
<feature type="binding site" evidence="8">
    <location>
        <position position="225"/>
    </location>
    <ligand>
        <name>Zn(2+)</name>
        <dbReference type="ChEBI" id="CHEBI:29105"/>
    </ligand>
</feature>
<evidence type="ECO:0000256" key="3">
    <source>
        <dbReference type="ARBA" id="ARBA00022801"/>
    </source>
</evidence>
<protein>
    <submittedName>
        <fullName evidence="10">N-acetylglucosamine-6-phosphate deacetylase</fullName>
        <ecNumber evidence="10">3.5.1.25</ecNumber>
    </submittedName>
</protein>
<feature type="binding site" evidence="7">
    <location>
        <position position="236"/>
    </location>
    <ligand>
        <name>substrate</name>
    </ligand>
</feature>
<dbReference type="GO" id="GO:0008448">
    <property type="term" value="F:N-acetylglucosamine-6-phosphate deacetylase activity"/>
    <property type="evidence" value="ECO:0007669"/>
    <property type="project" value="UniProtKB-EC"/>
</dbReference>
<feature type="binding site" evidence="7">
    <location>
        <begin position="315"/>
        <end position="317"/>
    </location>
    <ligand>
        <name>substrate</name>
    </ligand>
</feature>
<reference evidence="10 11" key="1">
    <citation type="submission" date="2020-06" db="EMBL/GenBank/DDBJ databases">
        <authorList>
            <person name="Jo H."/>
        </authorList>
    </citation>
    <scope>NUCLEOTIDE SEQUENCE [LARGE SCALE GENOMIC DNA]</scope>
    <source>
        <strain evidence="10 11">I46</strain>
    </source>
</reference>
<dbReference type="InterPro" id="IPR032466">
    <property type="entry name" value="Metal_Hydrolase"/>
</dbReference>
<accession>A0A7D5EZL8</accession>
<keyword evidence="3 5" id="KW-0378">Hydrolase</keyword>
<dbReference type="Proteomes" id="UP000509638">
    <property type="component" value="Chromosome"/>
</dbReference>
<evidence type="ECO:0000313" key="11">
    <source>
        <dbReference type="Proteomes" id="UP000509638"/>
    </source>
</evidence>
<dbReference type="PIRSF" id="PIRSF038994">
    <property type="entry name" value="NagA"/>
    <property type="match status" value="1"/>
</dbReference>
<comment type="cofactor">
    <cofactor evidence="8">
        <name>a divalent metal cation</name>
        <dbReference type="ChEBI" id="CHEBI:60240"/>
    </cofactor>
    <text evidence="8">Binds 1 divalent metal cation per subunit.</text>
</comment>
<feature type="binding site" evidence="7">
    <location>
        <position position="149"/>
    </location>
    <ligand>
        <name>substrate</name>
    </ligand>
</feature>
<dbReference type="SUPFAM" id="SSF51338">
    <property type="entry name" value="Composite domain of metallo-dependent hydrolases"/>
    <property type="match status" value="1"/>
</dbReference>
<comment type="similarity">
    <text evidence="1 5">Belongs to the metallo-dependent hydrolases superfamily. NagA family.</text>
</comment>
<dbReference type="EMBL" id="CP058316">
    <property type="protein sequence ID" value="QLD12488.1"/>
    <property type="molecule type" value="Genomic_DNA"/>
</dbReference>
<feature type="active site" description="Proton donor/acceptor" evidence="6">
    <location>
        <position position="282"/>
    </location>
</feature>
<dbReference type="InterPro" id="IPR011059">
    <property type="entry name" value="Metal-dep_hydrolase_composite"/>
</dbReference>
<dbReference type="Gene3D" id="3.20.20.140">
    <property type="entry name" value="Metal-dependent hydrolases"/>
    <property type="match status" value="1"/>
</dbReference>
<dbReference type="PANTHER" id="PTHR11113">
    <property type="entry name" value="N-ACETYLGLUCOSAMINE-6-PHOSPHATE DEACETYLASE"/>
    <property type="match status" value="1"/>
</dbReference>
<evidence type="ECO:0000256" key="2">
    <source>
        <dbReference type="ARBA" id="ARBA00022723"/>
    </source>
</evidence>
<feature type="binding site" evidence="8">
    <location>
        <position position="138"/>
    </location>
    <ligand>
        <name>Zn(2+)</name>
        <dbReference type="ChEBI" id="CHEBI:29105"/>
    </ligand>
</feature>
<dbReference type="GO" id="GO:0006046">
    <property type="term" value="P:N-acetylglucosamine catabolic process"/>
    <property type="evidence" value="ECO:0007669"/>
    <property type="project" value="TreeGrafter"/>
</dbReference>
<dbReference type="SUPFAM" id="SSF51556">
    <property type="entry name" value="Metallo-dependent hydrolases"/>
    <property type="match status" value="1"/>
</dbReference>
<dbReference type="AlphaFoldDB" id="A0A7D5EZL8"/>